<feature type="domain" description="Fungal-type protein kinase" evidence="2">
    <location>
        <begin position="272"/>
        <end position="846"/>
    </location>
</feature>
<dbReference type="InterPro" id="IPR040976">
    <property type="entry name" value="Pkinase_fungal"/>
</dbReference>
<dbReference type="Pfam" id="PF17667">
    <property type="entry name" value="Pkinase_fungal"/>
    <property type="match status" value="1"/>
</dbReference>
<keyword evidence="3" id="KW-0723">Serine/threonine-protein kinase</keyword>
<evidence type="ECO:0000313" key="4">
    <source>
        <dbReference type="Proteomes" id="UP000015441"/>
    </source>
</evidence>
<dbReference type="HOGENOM" id="CLU_005513_3_0_1"/>
<comment type="caution">
    <text evidence="3">The sequence shown here is derived from an EMBL/GenBank/DDBJ whole genome shotgun (WGS) entry which is preliminary data.</text>
</comment>
<dbReference type="PANTHER" id="PTHR38248:SF2">
    <property type="entry name" value="FUNK1 11"/>
    <property type="match status" value="1"/>
</dbReference>
<sequence length="960" mass="107760">MPQSVEDSAHFEANPLHDIINSFKATCAFLNFDISRRRLDENTDLQPISKAISNLLISLNDYAQYQLPPSADNTKMPARINSIKRLLASGNTSSRHFIPLVNSILDEETDIEIWKELTDLVNSLEPISLNVMDVRLAPCIDSQHIRCTAPFEGPDQFMESLKDELRTKLSGIIFENVYDIYKKYVKGRSWANKCEDIAKRYVNRRDKVSFQFPAEPTETNVWEWIEAVQAKFIEPYKPNKTSKDQDPIPLRAQVFRTKGPGQIRGGLAPRQIDIFLNSRRLPARTPHDWRDVLVIGELTTSPVGKWTDKFLQLSVYKRELFAAQPLRRFAHGFLMFGTQIQLWIYDRSGPYSSDFIEIRENPEKLLYVIAAYMMMSNDELGFDSTIYQDKKTIITVIDTDTWKEKKLHLQPQPFIKQNAIVSRGTTVFLSLDRTFVVKISWRAVGRKLEAELLLRSRNARGLATLIGLVDTCKISQLRSELSFTEGIKKDNHPAESKMTTACNSAQSGSLNSGGNVELNEGVKRGSESIDSADKVILRKSKRACVVNISRQAQLNAAIARARKSVKSGASGSKTGLKNKAKKPKKSEASADPVVDPVVDVVAYGSSNAPDNLGTHSSLDVGQGSNSSLGKRNRDADDNDANTDVEMLPERDMKKLCISSNTMESVLEASAKPVTRQENEVSELSDKEAVVDTDMNPPGPDLDVSNIDSLTIYRSRRNTVIASKPFGRAIDEDTTPLELICGLRDAIMSHKLLLMDSKILHRNISTNNILLTDPKLNDGCCGVLIDLDLAISMSDQTFPADAKLLTGTMEFIALGILKAHAYPEGDGVFHSYRHDLESFFYVLISVCIRLGWPLNKCPFIGTLRNWYKGEVSNTYFCKHAAITPSNFKAVILDAFSPKFNGLKVLASKLRINLFQRQFDPCKDTDPFPEDLYNSILKSFDEEILKMKCESHTSVVIFTHYQ</sequence>
<evidence type="ECO:0000313" key="3">
    <source>
        <dbReference type="EMBL" id="CCU82254.1"/>
    </source>
</evidence>
<dbReference type="GO" id="GO:0004674">
    <property type="term" value="F:protein serine/threonine kinase activity"/>
    <property type="evidence" value="ECO:0007669"/>
    <property type="project" value="UniProtKB-KW"/>
</dbReference>
<keyword evidence="3" id="KW-0808">Transferase</keyword>
<feature type="region of interest" description="Disordered" evidence="1">
    <location>
        <begin position="562"/>
        <end position="592"/>
    </location>
</feature>
<dbReference type="Proteomes" id="UP000015441">
    <property type="component" value="Unassembled WGS sequence"/>
</dbReference>
<organism evidence="3 4">
    <name type="scientific">Blumeria graminis f. sp. hordei (strain DH14)</name>
    <name type="common">Barley powdery mildew</name>
    <name type="synonym">Oidium monilioides f. sp. hordei</name>
    <dbReference type="NCBI Taxonomy" id="546991"/>
    <lineage>
        <taxon>Eukaryota</taxon>
        <taxon>Fungi</taxon>
        <taxon>Dikarya</taxon>
        <taxon>Ascomycota</taxon>
        <taxon>Pezizomycotina</taxon>
        <taxon>Leotiomycetes</taxon>
        <taxon>Erysiphales</taxon>
        <taxon>Erysiphaceae</taxon>
        <taxon>Blumeria</taxon>
        <taxon>Blumeria hordei</taxon>
    </lineage>
</organism>
<accession>N1JHA5</accession>
<gene>
    <name evidence="3" type="ORF">BGHDH14_bgh06281</name>
</gene>
<keyword evidence="4" id="KW-1185">Reference proteome</keyword>
<feature type="region of interest" description="Disordered" evidence="1">
    <location>
        <begin position="608"/>
        <end position="643"/>
    </location>
</feature>
<dbReference type="OrthoDB" id="5584477at2759"/>
<keyword evidence="3" id="KW-0418">Kinase</keyword>
<protein>
    <submittedName>
        <fullName evidence="3">Serine/threonine protein kinase</fullName>
    </submittedName>
</protein>
<dbReference type="SUPFAM" id="SSF56112">
    <property type="entry name" value="Protein kinase-like (PK-like)"/>
    <property type="match status" value="1"/>
</dbReference>
<dbReference type="STRING" id="546991.N1JHA5"/>
<evidence type="ECO:0000256" key="1">
    <source>
        <dbReference type="SAM" id="MobiDB-lite"/>
    </source>
</evidence>
<reference evidence="3 4" key="1">
    <citation type="journal article" date="2010" name="Science">
        <title>Genome expansion and gene loss in powdery mildew fungi reveal tradeoffs in extreme parasitism.</title>
        <authorList>
            <person name="Spanu P.D."/>
            <person name="Abbott J.C."/>
            <person name="Amselem J."/>
            <person name="Burgis T.A."/>
            <person name="Soanes D.M."/>
            <person name="Stueber K."/>
            <person name="Ver Loren van Themaat E."/>
            <person name="Brown J.K.M."/>
            <person name="Butcher S.A."/>
            <person name="Gurr S.J."/>
            <person name="Lebrun M.-H."/>
            <person name="Ridout C.J."/>
            <person name="Schulze-Lefert P."/>
            <person name="Talbot N.J."/>
            <person name="Ahmadinejad N."/>
            <person name="Ametz C."/>
            <person name="Barton G.R."/>
            <person name="Benjdia M."/>
            <person name="Bidzinski P."/>
            <person name="Bindschedler L.V."/>
            <person name="Both M."/>
            <person name="Brewer M.T."/>
            <person name="Cadle-Davidson L."/>
            <person name="Cadle-Davidson M.M."/>
            <person name="Collemare J."/>
            <person name="Cramer R."/>
            <person name="Frenkel O."/>
            <person name="Godfrey D."/>
            <person name="Harriman J."/>
            <person name="Hoede C."/>
            <person name="King B.C."/>
            <person name="Klages S."/>
            <person name="Kleemann J."/>
            <person name="Knoll D."/>
            <person name="Koti P.S."/>
            <person name="Kreplak J."/>
            <person name="Lopez-Ruiz F.J."/>
            <person name="Lu X."/>
            <person name="Maekawa T."/>
            <person name="Mahanil S."/>
            <person name="Micali C."/>
            <person name="Milgroom M.G."/>
            <person name="Montana G."/>
            <person name="Noir S."/>
            <person name="O'Connell R.J."/>
            <person name="Oberhaensli S."/>
            <person name="Parlange F."/>
            <person name="Pedersen C."/>
            <person name="Quesneville H."/>
            <person name="Reinhardt R."/>
            <person name="Rott M."/>
            <person name="Sacristan S."/>
            <person name="Schmidt S.M."/>
            <person name="Schoen M."/>
            <person name="Skamnioti P."/>
            <person name="Sommer H."/>
            <person name="Stephens A."/>
            <person name="Takahara H."/>
            <person name="Thordal-Christensen H."/>
            <person name="Vigouroux M."/>
            <person name="Wessling R."/>
            <person name="Wicker T."/>
            <person name="Panstruga R."/>
        </authorList>
    </citation>
    <scope>NUCLEOTIDE SEQUENCE [LARGE SCALE GENOMIC DNA]</scope>
    <source>
        <strain evidence="3">DH14</strain>
    </source>
</reference>
<name>N1JHA5_BLUG1</name>
<dbReference type="PANTHER" id="PTHR38248">
    <property type="entry name" value="FUNK1 6"/>
    <property type="match status" value="1"/>
</dbReference>
<dbReference type="Gene3D" id="1.10.510.10">
    <property type="entry name" value="Transferase(Phosphotransferase) domain 1"/>
    <property type="match status" value="1"/>
</dbReference>
<dbReference type="AlphaFoldDB" id="N1JHA5"/>
<proteinExistence type="predicted"/>
<feature type="compositionally biased region" description="Polar residues" evidence="1">
    <location>
        <begin position="608"/>
        <end position="629"/>
    </location>
</feature>
<evidence type="ECO:0000259" key="2">
    <source>
        <dbReference type="Pfam" id="PF17667"/>
    </source>
</evidence>
<dbReference type="eggNOG" id="ENOG502S5WB">
    <property type="taxonomic scope" value="Eukaryota"/>
</dbReference>
<dbReference type="InterPro" id="IPR011009">
    <property type="entry name" value="Kinase-like_dom_sf"/>
</dbReference>
<dbReference type="EMBL" id="CAUH01006069">
    <property type="protein sequence ID" value="CCU82254.1"/>
    <property type="molecule type" value="Genomic_DNA"/>
</dbReference>
<dbReference type="InParanoid" id="N1JHA5"/>